<name>A0A841KMZ4_9GAMM</name>
<comment type="caution">
    <text evidence="3">The sequence shown here is derived from an EMBL/GenBank/DDBJ whole genome shotgun (WGS) entry which is preliminary data.</text>
</comment>
<accession>A0A841KMZ4</accession>
<keyword evidence="2" id="KW-0732">Signal</keyword>
<evidence type="ECO:0000256" key="2">
    <source>
        <dbReference type="RuleBase" id="RU363072"/>
    </source>
</evidence>
<dbReference type="AlphaFoldDB" id="A0A841KMZ4"/>
<feature type="signal peptide" evidence="2">
    <location>
        <begin position="1"/>
        <end position="26"/>
    </location>
</feature>
<dbReference type="GO" id="GO:0008643">
    <property type="term" value="P:carbohydrate transport"/>
    <property type="evidence" value="ECO:0007669"/>
    <property type="project" value="InterPro"/>
</dbReference>
<sequence>MTEAGRAAGAALAMLLALALSGAAQAGDATPPSHTTLTYDGAAIANLGGGLRRDTAYVGNLRLDSTFDLDRIAGWPQTTAYVNAMWLHGGQPDAFIGDAQGVSNLTAPPGVVLEEAWIQRNFNAHGVSLLAGKYDVNSEFYTLQSANLFLNSSFGVGPEFAQSGIDGPSIYPRTALGVRVAYKPSPGVILRTAVMDGVPVQREGHRYDAFAPGDGLLVVSELALLNRPEHALEGDARLRTGRDANLPPYQAKLALGVWHYTTDFVPLDSASTTARRHGATGYYAIAGGVLARDRTHDARALSGFVQFGVGDPGVNRFGRYMGLGAVLSAPLPGRDTDELGLAVARARDGIDYRRLQTGAARTTATETTWEASYLAQVSPWLAVQPDLQYVVHPNADASVPNAWVFSLRFELSYDL</sequence>
<dbReference type="GO" id="GO:0016020">
    <property type="term" value="C:membrane"/>
    <property type="evidence" value="ECO:0007669"/>
    <property type="project" value="InterPro"/>
</dbReference>
<protein>
    <submittedName>
        <fullName evidence="3">Porin</fullName>
    </submittedName>
</protein>
<feature type="chain" id="PRO_5033095105" evidence="2">
    <location>
        <begin position="27"/>
        <end position="415"/>
    </location>
</feature>
<evidence type="ECO:0000313" key="3">
    <source>
        <dbReference type="EMBL" id="MBB6184021.1"/>
    </source>
</evidence>
<evidence type="ECO:0000256" key="1">
    <source>
        <dbReference type="ARBA" id="ARBA00008769"/>
    </source>
</evidence>
<dbReference type="PANTHER" id="PTHR37944">
    <property type="entry name" value="PORIN B"/>
    <property type="match status" value="1"/>
</dbReference>
<dbReference type="RefSeq" id="WP_081945083.1">
    <property type="nucleotide sequence ID" value="NZ_JACHET010000001.1"/>
</dbReference>
<dbReference type="InterPro" id="IPR052932">
    <property type="entry name" value="OprB_Porin"/>
</dbReference>
<reference evidence="3 4" key="1">
    <citation type="submission" date="2020-08" db="EMBL/GenBank/DDBJ databases">
        <title>Genomic Encyclopedia of Type Strains, Phase IV (KMG-IV): sequencing the most valuable type-strain genomes for metagenomic binning, comparative biology and taxonomic classification.</title>
        <authorList>
            <person name="Goeker M."/>
        </authorList>
    </citation>
    <scope>NUCLEOTIDE SEQUENCE [LARGE SCALE GENOMIC DNA]</scope>
    <source>
        <strain evidence="3 4">DSM 107085</strain>
    </source>
</reference>
<gene>
    <name evidence="3" type="ORF">HNQ86_001366</name>
</gene>
<evidence type="ECO:0000313" key="4">
    <source>
        <dbReference type="Proteomes" id="UP000560000"/>
    </source>
</evidence>
<dbReference type="Gene3D" id="2.40.160.180">
    <property type="entry name" value="Carbohydrate-selective porin OprB"/>
    <property type="match status" value="1"/>
</dbReference>
<dbReference type="InterPro" id="IPR038673">
    <property type="entry name" value="OprB_sf"/>
</dbReference>
<dbReference type="EMBL" id="JACHET010000001">
    <property type="protein sequence ID" value="MBB6184021.1"/>
    <property type="molecule type" value="Genomic_DNA"/>
</dbReference>
<dbReference type="PANTHER" id="PTHR37944:SF1">
    <property type="entry name" value="PORIN B"/>
    <property type="match status" value="1"/>
</dbReference>
<dbReference type="Pfam" id="PF04966">
    <property type="entry name" value="OprB"/>
    <property type="match status" value="1"/>
</dbReference>
<dbReference type="Proteomes" id="UP000560000">
    <property type="component" value="Unassembled WGS sequence"/>
</dbReference>
<dbReference type="InterPro" id="IPR007049">
    <property type="entry name" value="Carb-sel_porin_OprB"/>
</dbReference>
<proteinExistence type="inferred from homology"/>
<comment type="similarity">
    <text evidence="1 2">Belongs to the OprB family.</text>
</comment>
<dbReference type="OrthoDB" id="545475at2"/>
<dbReference type="GO" id="GO:0015288">
    <property type="term" value="F:porin activity"/>
    <property type="evidence" value="ECO:0007669"/>
    <property type="project" value="InterPro"/>
</dbReference>
<organism evidence="3 4">
    <name type="scientific">Oleiagrimonas soli</name>
    <dbReference type="NCBI Taxonomy" id="1543381"/>
    <lineage>
        <taxon>Bacteria</taxon>
        <taxon>Pseudomonadati</taxon>
        <taxon>Pseudomonadota</taxon>
        <taxon>Gammaproteobacteria</taxon>
        <taxon>Lysobacterales</taxon>
        <taxon>Rhodanobacteraceae</taxon>
        <taxon>Oleiagrimonas</taxon>
    </lineage>
</organism>